<dbReference type="eggNOG" id="COG2207">
    <property type="taxonomic scope" value="Bacteria"/>
</dbReference>
<dbReference type="AlphaFoldDB" id="F0STL5"/>
<dbReference type="PROSITE" id="PS01124">
    <property type="entry name" value="HTH_ARAC_FAMILY_2"/>
    <property type="match status" value="1"/>
</dbReference>
<dbReference type="Proteomes" id="UP000006860">
    <property type="component" value="Chromosome"/>
</dbReference>
<dbReference type="HOGENOM" id="CLU_042405_1_0_0"/>
<dbReference type="KEGG" id="pbs:Plabr_3907"/>
<dbReference type="eggNOG" id="COG1609">
    <property type="taxonomic scope" value="Bacteria"/>
</dbReference>
<evidence type="ECO:0000313" key="6">
    <source>
        <dbReference type="Proteomes" id="UP000006860"/>
    </source>
</evidence>
<sequence>MLPHRPNVALLVESSRGYGRGLLRGIAQYARHHTNWALLHEEMTIEAQPPLWLYNTSIQGVIARIDTHNLEQIRRFNAPIVDVLCRREFPGIPRVDSDDRRVAETAFEHLRDRGFRRFAYCGYQHTHYSDARKLRFAELVTNFGGDLSIYESPGQADAVITQAEKGGQTDLESLAAWLETLKRPTGLFVCNDIRGQQVLNVGRSLGIVIPDDIAVISVDNDDAICPLTDPPLSSVQPDVEQVGYRAAQTLHAMMVGRTTNTDIEYIPPLQVEQRGSTQAEAIDDPELARVCRFIRQFACEGINVGDVTEFASLSRRQLERRFRQVLGRSPHDEITAVQVQRVKQLLTETELTLEAMAPLAGYAHKESLSAVFKRETGETPGAYRTRMQQEI</sequence>
<keyword evidence="6" id="KW-1185">Reference proteome</keyword>
<organism evidence="5 6">
    <name type="scientific">Rubinisphaera brasiliensis (strain ATCC 49424 / DSM 5305 / JCM 21570 / IAM 15109 / NBRC 103401 / IFAM 1448)</name>
    <name type="common">Planctomyces brasiliensis</name>
    <dbReference type="NCBI Taxonomy" id="756272"/>
    <lineage>
        <taxon>Bacteria</taxon>
        <taxon>Pseudomonadati</taxon>
        <taxon>Planctomycetota</taxon>
        <taxon>Planctomycetia</taxon>
        <taxon>Planctomycetales</taxon>
        <taxon>Planctomycetaceae</taxon>
        <taxon>Rubinisphaera</taxon>
    </lineage>
</organism>
<dbReference type="GO" id="GO:0000976">
    <property type="term" value="F:transcription cis-regulatory region binding"/>
    <property type="evidence" value="ECO:0007669"/>
    <property type="project" value="TreeGrafter"/>
</dbReference>
<dbReference type="CDD" id="cd01543">
    <property type="entry name" value="PBP1_XylR"/>
    <property type="match status" value="1"/>
</dbReference>
<dbReference type="SUPFAM" id="SSF53822">
    <property type="entry name" value="Periplasmic binding protein-like I"/>
    <property type="match status" value="1"/>
</dbReference>
<dbReference type="InterPro" id="IPR018060">
    <property type="entry name" value="HTH_AraC"/>
</dbReference>
<dbReference type="GO" id="GO:0003700">
    <property type="term" value="F:DNA-binding transcription factor activity"/>
    <property type="evidence" value="ECO:0007669"/>
    <property type="project" value="InterPro"/>
</dbReference>
<dbReference type="Gene3D" id="1.10.10.60">
    <property type="entry name" value="Homeodomain-like"/>
    <property type="match status" value="1"/>
</dbReference>
<evidence type="ECO:0000256" key="3">
    <source>
        <dbReference type="ARBA" id="ARBA00023163"/>
    </source>
</evidence>
<evidence type="ECO:0000256" key="1">
    <source>
        <dbReference type="ARBA" id="ARBA00023015"/>
    </source>
</evidence>
<dbReference type="STRING" id="756272.Plabr_3907"/>
<evidence type="ECO:0000313" key="5">
    <source>
        <dbReference type="EMBL" id="ADY61484.1"/>
    </source>
</evidence>
<dbReference type="SUPFAM" id="SSF46689">
    <property type="entry name" value="Homeodomain-like"/>
    <property type="match status" value="2"/>
</dbReference>
<accession>F0STL5</accession>
<proteinExistence type="predicted"/>
<dbReference type="InterPro" id="IPR028082">
    <property type="entry name" value="Peripla_BP_I"/>
</dbReference>
<protein>
    <submittedName>
        <fullName evidence="5">Transcriptional regulator, AraC family</fullName>
    </submittedName>
</protein>
<dbReference type="OrthoDB" id="9795616at2"/>
<dbReference type="PANTHER" id="PTHR30146:SF24">
    <property type="entry name" value="XYLOSE OPERON REGULATORY PROTEIN"/>
    <property type="match status" value="1"/>
</dbReference>
<keyword evidence="1" id="KW-0805">Transcription regulation</keyword>
<dbReference type="Gene3D" id="3.40.50.2300">
    <property type="match status" value="2"/>
</dbReference>
<dbReference type="PANTHER" id="PTHR30146">
    <property type="entry name" value="LACI-RELATED TRANSCRIPTIONAL REPRESSOR"/>
    <property type="match status" value="1"/>
</dbReference>
<keyword evidence="2" id="KW-0238">DNA-binding</keyword>
<gene>
    <name evidence="5" type="ordered locus">Plabr_3907</name>
</gene>
<dbReference type="EMBL" id="CP002546">
    <property type="protein sequence ID" value="ADY61484.1"/>
    <property type="molecule type" value="Genomic_DNA"/>
</dbReference>
<dbReference type="SMART" id="SM00342">
    <property type="entry name" value="HTH_ARAC"/>
    <property type="match status" value="1"/>
</dbReference>
<dbReference type="InterPro" id="IPR009057">
    <property type="entry name" value="Homeodomain-like_sf"/>
</dbReference>
<feature type="domain" description="HTH araC/xylS-type" evidence="4">
    <location>
        <begin position="288"/>
        <end position="386"/>
    </location>
</feature>
<dbReference type="InterPro" id="IPR046335">
    <property type="entry name" value="LacI/GalR-like_sensor"/>
</dbReference>
<dbReference type="Pfam" id="PF12833">
    <property type="entry name" value="HTH_18"/>
    <property type="match status" value="1"/>
</dbReference>
<name>F0STL5_RUBBR</name>
<evidence type="ECO:0000256" key="2">
    <source>
        <dbReference type="ARBA" id="ARBA00023125"/>
    </source>
</evidence>
<dbReference type="Pfam" id="PF13377">
    <property type="entry name" value="Peripla_BP_3"/>
    <property type="match status" value="1"/>
</dbReference>
<reference evidence="6" key="1">
    <citation type="submission" date="2011-02" db="EMBL/GenBank/DDBJ databases">
        <title>The complete genome of Planctomyces brasiliensis DSM 5305.</title>
        <authorList>
            <person name="Lucas S."/>
            <person name="Copeland A."/>
            <person name="Lapidus A."/>
            <person name="Bruce D."/>
            <person name="Goodwin L."/>
            <person name="Pitluck S."/>
            <person name="Kyrpides N."/>
            <person name="Mavromatis K."/>
            <person name="Pagani I."/>
            <person name="Ivanova N."/>
            <person name="Ovchinnikova G."/>
            <person name="Lu M."/>
            <person name="Detter J.C."/>
            <person name="Han C."/>
            <person name="Land M."/>
            <person name="Hauser L."/>
            <person name="Markowitz V."/>
            <person name="Cheng J.-F."/>
            <person name="Hugenholtz P."/>
            <person name="Woyke T."/>
            <person name="Wu D."/>
            <person name="Tindall B."/>
            <person name="Pomrenke H.G."/>
            <person name="Brambilla E."/>
            <person name="Klenk H.-P."/>
            <person name="Eisen J.A."/>
        </authorList>
    </citation>
    <scope>NUCLEOTIDE SEQUENCE [LARGE SCALE GENOMIC DNA]</scope>
    <source>
        <strain evidence="6">ATCC 49424 / DSM 5305 / JCM 21570 / NBRC 103401 / IFAM 1448</strain>
    </source>
</reference>
<evidence type="ECO:0000259" key="4">
    <source>
        <dbReference type="PROSITE" id="PS01124"/>
    </source>
</evidence>
<dbReference type="RefSeq" id="WP_013630201.1">
    <property type="nucleotide sequence ID" value="NC_015174.1"/>
</dbReference>
<keyword evidence="3" id="KW-0804">Transcription</keyword>